<comment type="caution">
    <text evidence="2">The sequence shown here is derived from an EMBL/GenBank/DDBJ whole genome shotgun (WGS) entry which is preliminary data.</text>
</comment>
<evidence type="ECO:0000313" key="2">
    <source>
        <dbReference type="EMBL" id="MBE8728195.1"/>
    </source>
</evidence>
<organism evidence="2 3">
    <name type="scientific">Flavobacterium hungaricum</name>
    <dbReference type="NCBI Taxonomy" id="2082725"/>
    <lineage>
        <taxon>Bacteria</taxon>
        <taxon>Pseudomonadati</taxon>
        <taxon>Bacteroidota</taxon>
        <taxon>Flavobacteriia</taxon>
        <taxon>Flavobacteriales</taxon>
        <taxon>Flavobacteriaceae</taxon>
        <taxon>Flavobacterium</taxon>
    </lineage>
</organism>
<dbReference type="EMBL" id="PRDM01000007">
    <property type="protein sequence ID" value="MBE8728195.1"/>
    <property type="molecule type" value="Genomic_DNA"/>
</dbReference>
<keyword evidence="3" id="KW-1185">Reference proteome</keyword>
<feature type="region of interest" description="Disordered" evidence="1">
    <location>
        <begin position="1"/>
        <end position="21"/>
    </location>
</feature>
<evidence type="ECO:0000313" key="3">
    <source>
        <dbReference type="Proteomes" id="UP000640614"/>
    </source>
</evidence>
<dbReference type="Proteomes" id="UP000640614">
    <property type="component" value="Unassembled WGS sequence"/>
</dbReference>
<sequence>MLSKNSHYSGQPLKGDRNFLPNNITDAAPVKNYFSLKLSDLEDLYMSDYLNSEYDENDWEEEEDLDPNDIDDDLTEDYDENDREVDTFSEDGYKVD</sequence>
<feature type="region of interest" description="Disordered" evidence="1">
    <location>
        <begin position="54"/>
        <end position="96"/>
    </location>
</feature>
<protein>
    <submittedName>
        <fullName evidence="2">Uncharacterized protein</fullName>
    </submittedName>
</protein>
<feature type="compositionally biased region" description="Acidic residues" evidence="1">
    <location>
        <begin position="54"/>
        <end position="89"/>
    </location>
</feature>
<proteinExistence type="predicted"/>
<reference evidence="2 3" key="1">
    <citation type="submission" date="2018-07" db="EMBL/GenBank/DDBJ databases">
        <title>Genome assembly of strain KB82.</title>
        <authorList>
            <person name="Kukolya J."/>
            <person name="Horvath B."/>
            <person name="Nagy I."/>
            <person name="Toth A."/>
        </authorList>
    </citation>
    <scope>NUCLEOTIDE SEQUENCE [LARGE SCALE GENOMIC DNA]</scope>
    <source>
        <strain evidence="2 3">Kb82</strain>
    </source>
</reference>
<dbReference type="RefSeq" id="WP_194141315.1">
    <property type="nucleotide sequence ID" value="NZ_PRDM01000007.1"/>
</dbReference>
<evidence type="ECO:0000256" key="1">
    <source>
        <dbReference type="SAM" id="MobiDB-lite"/>
    </source>
</evidence>
<accession>A0ABR9TS60</accession>
<name>A0ABR9TS60_9FLAO</name>
<gene>
    <name evidence="2" type="ORF">C4F50_25045</name>
</gene>